<dbReference type="PANTHER" id="PTHR33908">
    <property type="entry name" value="MANNOSYLTRANSFERASE YKCB-RELATED"/>
    <property type="match status" value="1"/>
</dbReference>
<evidence type="ECO:0000256" key="3">
    <source>
        <dbReference type="ARBA" id="ARBA00022676"/>
    </source>
</evidence>
<sequence>MKTLWNNKLLVLALLSITLFVVNLDALFVNIMEARNFITAREMLQDGNWIFTTLNGEPRYQKPPLPTWITAAFGFVFSLKNIIFLRLPAALMGILLVLVTYKFSLKIFRNKQLGFIGGLILATSFYVVSASRDSNWDIYTHAFMMLGIYSVFRLLTKESKKYGYALLAGLCIGASFLSKGPVSLYALFLPFLIAYGVTYKFKKLKVKRTPILLFLLLAILVSGSWYWYVYTFDAATISKITQKEAANWTGYNVRPFYYYWSFFTQSGVWTIVTFISLLYPYLKNRVSDKKAYTFTLLWTLGSLVLLSIIPEKKSRYLLPVLIPLALNAAFYIEYLINKFSELKDKRETIPVYFNFGLIAIIGLVFPIGGYFFLKDQLSNNWFWFILLAVGLSVTGFLMFRFLLKKNIKKVFYLTIVFITVILCFGMPLAKTLTVNPEFKNMKSILKLTNGKDLKAYDFAGFTPELIWNYGKPIPVLNTEEGITIPTEKSFVLLVTTDDTKRVINTFYNLGYSLEKVDYIDMNPHPKESSSHKVRLYRNVFLVKRQ</sequence>
<dbReference type="Proteomes" id="UP001254488">
    <property type="component" value="Unassembled WGS sequence"/>
</dbReference>
<feature type="transmembrane region" description="Helical" evidence="8">
    <location>
        <begin position="83"/>
        <end position="101"/>
    </location>
</feature>
<evidence type="ECO:0000256" key="5">
    <source>
        <dbReference type="ARBA" id="ARBA00022692"/>
    </source>
</evidence>
<comment type="caution">
    <text evidence="10">The sequence shown here is derived from an EMBL/GenBank/DDBJ whole genome shotgun (WGS) entry which is preliminary data.</text>
</comment>
<name>A0ABU2YFU5_9FLAO</name>
<feature type="transmembrane region" description="Helical" evidence="8">
    <location>
        <begin position="291"/>
        <end position="310"/>
    </location>
</feature>
<evidence type="ECO:0000256" key="4">
    <source>
        <dbReference type="ARBA" id="ARBA00022679"/>
    </source>
</evidence>
<feature type="transmembrane region" description="Helical" evidence="8">
    <location>
        <begin position="349"/>
        <end position="369"/>
    </location>
</feature>
<evidence type="ECO:0000256" key="2">
    <source>
        <dbReference type="ARBA" id="ARBA00022475"/>
    </source>
</evidence>
<dbReference type="InterPro" id="IPR038731">
    <property type="entry name" value="RgtA/B/C-like"/>
</dbReference>
<evidence type="ECO:0000256" key="7">
    <source>
        <dbReference type="ARBA" id="ARBA00023136"/>
    </source>
</evidence>
<gene>
    <name evidence="10" type="ORF">RM538_12105</name>
</gene>
<feature type="transmembrane region" description="Helical" evidence="8">
    <location>
        <begin position="184"/>
        <end position="199"/>
    </location>
</feature>
<dbReference type="GO" id="GO:0016757">
    <property type="term" value="F:glycosyltransferase activity"/>
    <property type="evidence" value="ECO:0007669"/>
    <property type="project" value="UniProtKB-KW"/>
</dbReference>
<dbReference type="EC" id="2.4.-.-" evidence="10"/>
<feature type="transmembrane region" description="Helical" evidence="8">
    <location>
        <begin position="316"/>
        <end position="337"/>
    </location>
</feature>
<evidence type="ECO:0000256" key="6">
    <source>
        <dbReference type="ARBA" id="ARBA00022989"/>
    </source>
</evidence>
<keyword evidence="3 10" id="KW-0328">Glycosyltransferase</keyword>
<feature type="transmembrane region" description="Helical" evidence="8">
    <location>
        <begin position="381"/>
        <end position="403"/>
    </location>
</feature>
<organism evidence="10 11">
    <name type="scientific">Patiriisocius hiemis</name>
    <dbReference type="NCBI Taxonomy" id="3075604"/>
    <lineage>
        <taxon>Bacteria</taxon>
        <taxon>Pseudomonadati</taxon>
        <taxon>Bacteroidota</taxon>
        <taxon>Flavobacteriia</taxon>
        <taxon>Flavobacteriales</taxon>
        <taxon>Flavobacteriaceae</taxon>
        <taxon>Patiriisocius</taxon>
    </lineage>
</organism>
<feature type="transmembrane region" description="Helical" evidence="8">
    <location>
        <begin position="257"/>
        <end position="279"/>
    </location>
</feature>
<dbReference type="InterPro" id="IPR050297">
    <property type="entry name" value="LipidA_mod_glycosyltrf_83"/>
</dbReference>
<feature type="domain" description="Glycosyltransferase RgtA/B/C/D-like" evidence="9">
    <location>
        <begin position="62"/>
        <end position="227"/>
    </location>
</feature>
<keyword evidence="11" id="KW-1185">Reference proteome</keyword>
<feature type="transmembrane region" description="Helical" evidence="8">
    <location>
        <begin position="211"/>
        <end position="228"/>
    </location>
</feature>
<evidence type="ECO:0000313" key="11">
    <source>
        <dbReference type="Proteomes" id="UP001254488"/>
    </source>
</evidence>
<evidence type="ECO:0000259" key="9">
    <source>
        <dbReference type="Pfam" id="PF13231"/>
    </source>
</evidence>
<evidence type="ECO:0000256" key="1">
    <source>
        <dbReference type="ARBA" id="ARBA00004651"/>
    </source>
</evidence>
<dbReference type="EMBL" id="JAVRHZ010000008">
    <property type="protein sequence ID" value="MDT0556751.1"/>
    <property type="molecule type" value="Genomic_DNA"/>
</dbReference>
<dbReference type="RefSeq" id="WP_311333702.1">
    <property type="nucleotide sequence ID" value="NZ_JAVRHZ010000008.1"/>
</dbReference>
<feature type="transmembrane region" description="Helical" evidence="8">
    <location>
        <begin position="138"/>
        <end position="155"/>
    </location>
</feature>
<keyword evidence="5 8" id="KW-0812">Transmembrane</keyword>
<evidence type="ECO:0000256" key="8">
    <source>
        <dbReference type="SAM" id="Phobius"/>
    </source>
</evidence>
<keyword evidence="4 10" id="KW-0808">Transferase</keyword>
<comment type="subcellular location">
    <subcellularLocation>
        <location evidence="1">Cell membrane</location>
        <topology evidence="1">Multi-pass membrane protein</topology>
    </subcellularLocation>
</comment>
<proteinExistence type="predicted"/>
<feature type="transmembrane region" description="Helical" evidence="8">
    <location>
        <begin position="162"/>
        <end position="178"/>
    </location>
</feature>
<reference evidence="10 11" key="1">
    <citation type="submission" date="2023-09" db="EMBL/GenBank/DDBJ databases">
        <authorList>
            <person name="Rey-Velasco X."/>
        </authorList>
    </citation>
    <scope>NUCLEOTIDE SEQUENCE [LARGE SCALE GENOMIC DNA]</scope>
    <source>
        <strain evidence="10 11">W242</strain>
    </source>
</reference>
<keyword evidence="2" id="KW-1003">Cell membrane</keyword>
<dbReference type="Pfam" id="PF13231">
    <property type="entry name" value="PMT_2"/>
    <property type="match status" value="1"/>
</dbReference>
<accession>A0ABU2YFU5</accession>
<feature type="transmembrane region" description="Helical" evidence="8">
    <location>
        <begin position="113"/>
        <end position="132"/>
    </location>
</feature>
<keyword evidence="7 8" id="KW-0472">Membrane</keyword>
<protein>
    <submittedName>
        <fullName evidence="10">Glycosyltransferase family 39 protein</fullName>
        <ecNumber evidence="10">2.4.-.-</ecNumber>
    </submittedName>
</protein>
<keyword evidence="6 8" id="KW-1133">Transmembrane helix</keyword>
<dbReference type="PANTHER" id="PTHR33908:SF3">
    <property type="entry name" value="UNDECAPRENYL PHOSPHATE-ALPHA-4-AMINO-4-DEOXY-L-ARABINOSE ARABINOSYL TRANSFERASE"/>
    <property type="match status" value="1"/>
</dbReference>
<evidence type="ECO:0000313" key="10">
    <source>
        <dbReference type="EMBL" id="MDT0556751.1"/>
    </source>
</evidence>
<feature type="transmembrane region" description="Helical" evidence="8">
    <location>
        <begin position="410"/>
        <end position="429"/>
    </location>
</feature>